<name>A0A9W4HM05_PENOL</name>
<dbReference type="Pfam" id="PF00762">
    <property type="entry name" value="Ferrochelatase"/>
    <property type="match status" value="1"/>
</dbReference>
<dbReference type="FunFam" id="3.40.50.1400:FF:000003">
    <property type="entry name" value="Ferrochelatase"/>
    <property type="match status" value="1"/>
</dbReference>
<dbReference type="GO" id="GO:0006783">
    <property type="term" value="P:heme biosynthetic process"/>
    <property type="evidence" value="ECO:0007669"/>
    <property type="project" value="UniProtKB-UniRule"/>
</dbReference>
<dbReference type="CDD" id="cd03411">
    <property type="entry name" value="Ferrochelatase_N"/>
    <property type="match status" value="1"/>
</dbReference>
<dbReference type="GO" id="GO:0005743">
    <property type="term" value="C:mitochondrial inner membrane"/>
    <property type="evidence" value="ECO:0007669"/>
    <property type="project" value="UniProtKB-SubCell"/>
</dbReference>
<keyword evidence="11 12" id="KW-0627">Porphyrin biosynthesis</keyword>
<dbReference type="PANTHER" id="PTHR11108">
    <property type="entry name" value="FERROCHELATASE"/>
    <property type="match status" value="1"/>
</dbReference>
<dbReference type="EC" id="4.98.1.1" evidence="12"/>
<keyword evidence="6 12" id="KW-0408">Iron</keyword>
<organism evidence="13 14">
    <name type="scientific">Penicillium olsonii</name>
    <dbReference type="NCBI Taxonomy" id="99116"/>
    <lineage>
        <taxon>Eukaryota</taxon>
        <taxon>Fungi</taxon>
        <taxon>Dikarya</taxon>
        <taxon>Ascomycota</taxon>
        <taxon>Pezizomycotina</taxon>
        <taxon>Eurotiomycetes</taxon>
        <taxon>Eurotiomycetidae</taxon>
        <taxon>Eurotiales</taxon>
        <taxon>Aspergillaceae</taxon>
        <taxon>Penicillium</taxon>
    </lineage>
</organism>
<keyword evidence="9" id="KW-0472">Membrane</keyword>
<gene>
    <name evidence="13" type="ORF">POLS_LOCUS3377</name>
</gene>
<keyword evidence="7" id="KW-0496">Mitochondrion</keyword>
<comment type="similarity">
    <text evidence="3 12">Belongs to the ferrochelatase family.</text>
</comment>
<dbReference type="HAMAP" id="MF_00323">
    <property type="entry name" value="Ferrochelatase"/>
    <property type="match status" value="1"/>
</dbReference>
<evidence type="ECO:0000256" key="8">
    <source>
        <dbReference type="ARBA" id="ARBA00023133"/>
    </source>
</evidence>
<dbReference type="InterPro" id="IPR033659">
    <property type="entry name" value="Ferrochelatase_N"/>
</dbReference>
<dbReference type="InterPro" id="IPR033644">
    <property type="entry name" value="Ferrochelatase_C"/>
</dbReference>
<keyword evidence="4 12" id="KW-0999">Mitochondrion inner membrane</keyword>
<dbReference type="CDD" id="cd00419">
    <property type="entry name" value="Ferrochelatase_C"/>
    <property type="match status" value="1"/>
</dbReference>
<evidence type="ECO:0000256" key="5">
    <source>
        <dbReference type="ARBA" id="ARBA00022946"/>
    </source>
</evidence>
<evidence type="ECO:0000256" key="9">
    <source>
        <dbReference type="ARBA" id="ARBA00023136"/>
    </source>
</evidence>
<evidence type="ECO:0000313" key="13">
    <source>
        <dbReference type="EMBL" id="CAG8055013.1"/>
    </source>
</evidence>
<dbReference type="InterPro" id="IPR001015">
    <property type="entry name" value="Ferrochelatase"/>
</dbReference>
<dbReference type="Proteomes" id="UP001153618">
    <property type="component" value="Unassembled WGS sequence"/>
</dbReference>
<dbReference type="OrthoDB" id="1323at2759"/>
<comment type="catalytic activity">
    <reaction evidence="12">
        <text>heme b + 2 H(+) = protoporphyrin IX + Fe(2+)</text>
        <dbReference type="Rhea" id="RHEA:22584"/>
        <dbReference type="ChEBI" id="CHEBI:15378"/>
        <dbReference type="ChEBI" id="CHEBI:29033"/>
        <dbReference type="ChEBI" id="CHEBI:57306"/>
        <dbReference type="ChEBI" id="CHEBI:60344"/>
        <dbReference type="EC" id="4.98.1.1"/>
    </reaction>
</comment>
<dbReference type="Gene3D" id="3.40.50.1400">
    <property type="match status" value="2"/>
</dbReference>
<comment type="pathway">
    <text evidence="2 12">Porphyrin-containing compound metabolism; protoheme biosynthesis; protoheme from protoporphyrin-IX: step 1/1.</text>
</comment>
<evidence type="ECO:0000256" key="7">
    <source>
        <dbReference type="ARBA" id="ARBA00023128"/>
    </source>
</evidence>
<evidence type="ECO:0000256" key="3">
    <source>
        <dbReference type="ARBA" id="ARBA00007718"/>
    </source>
</evidence>
<evidence type="ECO:0000256" key="12">
    <source>
        <dbReference type="RuleBase" id="RU000607"/>
    </source>
</evidence>
<dbReference type="AlphaFoldDB" id="A0A9W4HM05"/>
<comment type="subcellular location">
    <subcellularLocation>
        <location evidence="1">Mitochondrion inner membrane</location>
        <topology evidence="1">Peripheral membrane protein</topology>
        <orientation evidence="1">Matrix side</orientation>
    </subcellularLocation>
</comment>
<comment type="caution">
    <text evidence="13">The sequence shown here is derived from an EMBL/GenBank/DDBJ whole genome shotgun (WGS) entry which is preliminary data.</text>
</comment>
<dbReference type="NCBIfam" id="TIGR00109">
    <property type="entry name" value="hemH"/>
    <property type="match status" value="1"/>
</dbReference>
<evidence type="ECO:0000256" key="11">
    <source>
        <dbReference type="ARBA" id="ARBA00023244"/>
    </source>
</evidence>
<evidence type="ECO:0000256" key="2">
    <source>
        <dbReference type="ARBA" id="ARBA00004943"/>
    </source>
</evidence>
<dbReference type="PROSITE" id="PS00534">
    <property type="entry name" value="FERROCHELATASE"/>
    <property type="match status" value="1"/>
</dbReference>
<accession>A0A9W4HM05</accession>
<evidence type="ECO:0000256" key="10">
    <source>
        <dbReference type="ARBA" id="ARBA00023239"/>
    </source>
</evidence>
<sequence>MPEAADVPHTVIGYRTSAETLETGNFEAPKCTACGPSWSCHLLCVISSRGFVSHTPSVIMSFRSPFAIPRQLINGTSLGARSITSARMSCMSRRGLATAVPPVTQNSVGSKGPTAMVFMNMGGPSTTDEVQDFLSRLFADGDLIPLGRLQSYIGPLIAKRRTPKIQKQYAEIGGGSPIRKWSEYQCEEMCKILDQISPETAPHKPYVAFRYAAPLTETMYQQLFDDGFGQGKGGRAVAFTQYPQYSCSTTGSSLNELWKWRNRLEGKRASGEAEPAGAIEWSVIDRWPTHSGIVEAFAQNIEAQLKTYPEDKRDKVVLLFSAHSLPMSVVNRGDPYPAEVAATVHAVMQRLGFSNPYRLCWQSQVGPKAWLGAQTSDTVQEYVKRGQTDLILVPIAFTSDHIETLYELDLEVMEEANSPGVKRAESLNGNPVFIQGLAEIARDHLQKGEPCSRQMTLRCQGCTSERCLGQKKFFAGQEYSSLVV</sequence>
<keyword evidence="8 12" id="KW-0350">Heme biosynthesis</keyword>
<dbReference type="PANTHER" id="PTHR11108:SF1">
    <property type="entry name" value="FERROCHELATASE, MITOCHONDRIAL"/>
    <property type="match status" value="1"/>
</dbReference>
<dbReference type="GO" id="GO:0004325">
    <property type="term" value="F:ferrochelatase activity"/>
    <property type="evidence" value="ECO:0007669"/>
    <property type="project" value="UniProtKB-UniRule"/>
</dbReference>
<evidence type="ECO:0000256" key="4">
    <source>
        <dbReference type="ARBA" id="ARBA00022792"/>
    </source>
</evidence>
<keyword evidence="10 12" id="KW-0456">Lyase</keyword>
<keyword evidence="14" id="KW-1185">Reference proteome</keyword>
<dbReference type="InterPro" id="IPR019772">
    <property type="entry name" value="Ferrochelatase_AS"/>
</dbReference>
<evidence type="ECO:0000256" key="1">
    <source>
        <dbReference type="ARBA" id="ARBA00004443"/>
    </source>
</evidence>
<evidence type="ECO:0000256" key="6">
    <source>
        <dbReference type="ARBA" id="ARBA00023004"/>
    </source>
</evidence>
<dbReference type="EMBL" id="CAJVOS010000016">
    <property type="protein sequence ID" value="CAG8055013.1"/>
    <property type="molecule type" value="Genomic_DNA"/>
</dbReference>
<reference evidence="13" key="1">
    <citation type="submission" date="2021-07" db="EMBL/GenBank/DDBJ databases">
        <authorList>
            <person name="Branca A.L. A."/>
        </authorList>
    </citation>
    <scope>NUCLEOTIDE SEQUENCE</scope>
</reference>
<evidence type="ECO:0000313" key="14">
    <source>
        <dbReference type="Proteomes" id="UP001153618"/>
    </source>
</evidence>
<dbReference type="SUPFAM" id="SSF53800">
    <property type="entry name" value="Chelatase"/>
    <property type="match status" value="1"/>
</dbReference>
<comment type="function">
    <text evidence="12">Catalyzes the ferrous insertion into protoporphyrin IX.</text>
</comment>
<proteinExistence type="inferred from homology"/>
<protein>
    <recommendedName>
        <fullName evidence="12">Ferrochelatase</fullName>
        <ecNumber evidence="12">4.98.1.1</ecNumber>
    </recommendedName>
</protein>
<keyword evidence="5" id="KW-0809">Transit peptide</keyword>